<dbReference type="Proteomes" id="UP000273675">
    <property type="component" value="Unassembled WGS sequence"/>
</dbReference>
<dbReference type="RefSeq" id="WP_075189530.1">
    <property type="nucleotide sequence ID" value="NZ_RBIM01000006.1"/>
</dbReference>
<accession>A0A495D3V8</accession>
<organism evidence="2 3">
    <name type="scientific">Maricaulis maris</name>
    <dbReference type="NCBI Taxonomy" id="74318"/>
    <lineage>
        <taxon>Bacteria</taxon>
        <taxon>Pseudomonadati</taxon>
        <taxon>Pseudomonadota</taxon>
        <taxon>Alphaproteobacteria</taxon>
        <taxon>Maricaulales</taxon>
        <taxon>Maricaulaceae</taxon>
        <taxon>Maricaulis</taxon>
    </lineage>
</organism>
<reference evidence="2 3" key="1">
    <citation type="submission" date="2018-10" db="EMBL/GenBank/DDBJ databases">
        <title>Genomic Encyclopedia of Type Strains, Phase IV (KMG-IV): sequencing the most valuable type-strain genomes for metagenomic binning, comparative biology and taxonomic classification.</title>
        <authorList>
            <person name="Goeker M."/>
        </authorList>
    </citation>
    <scope>NUCLEOTIDE SEQUENCE [LARGE SCALE GENOMIC DNA]</scope>
    <source>
        <strain evidence="2 3">DSM 4734</strain>
    </source>
</reference>
<name>A0A495D3V8_9PROT</name>
<dbReference type="OrthoDB" id="7619687at2"/>
<keyword evidence="1" id="KW-0472">Membrane</keyword>
<protein>
    <submittedName>
        <fullName evidence="2">Uncharacterized protein</fullName>
    </submittedName>
</protein>
<evidence type="ECO:0000256" key="1">
    <source>
        <dbReference type="SAM" id="Phobius"/>
    </source>
</evidence>
<evidence type="ECO:0000313" key="3">
    <source>
        <dbReference type="Proteomes" id="UP000273675"/>
    </source>
</evidence>
<sequence length="132" mass="13667">MEKAKLRMLAAVGGVLFGFAGTLSMSYAVIVILTPVLGLAWAAVTVGAILAALAMACLYFFLLPHKPAEVEASQAGALTAETLADLPFDTVNEIVRKHPLSALTVALAAGYVVAKDPDNASRSVSRVLTGLL</sequence>
<feature type="transmembrane region" description="Helical" evidence="1">
    <location>
        <begin position="38"/>
        <end position="62"/>
    </location>
</feature>
<proteinExistence type="predicted"/>
<keyword evidence="1" id="KW-0812">Transmembrane</keyword>
<gene>
    <name evidence="2" type="ORF">C7435_2766</name>
</gene>
<keyword evidence="1" id="KW-1133">Transmembrane helix</keyword>
<dbReference type="AlphaFoldDB" id="A0A495D3V8"/>
<comment type="caution">
    <text evidence="2">The sequence shown here is derived from an EMBL/GenBank/DDBJ whole genome shotgun (WGS) entry which is preliminary data.</text>
</comment>
<dbReference type="EMBL" id="RBIM01000006">
    <property type="protein sequence ID" value="RKQ95660.1"/>
    <property type="molecule type" value="Genomic_DNA"/>
</dbReference>
<evidence type="ECO:0000313" key="2">
    <source>
        <dbReference type="EMBL" id="RKQ95660.1"/>
    </source>
</evidence>